<feature type="region of interest" description="Disordered" evidence="1">
    <location>
        <begin position="57"/>
        <end position="113"/>
    </location>
</feature>
<sequence length="113" mass="12839">MLGRLNLNWSSYPKEDGIYSLVLDCSPASERKVCLPKDWKRCLNGSNISTNWEWSKAGASKQLEEQERTERAQLKTKIGADGEVAPEDQLEDENKEAGEEKERAQQELMKQPA</sequence>
<dbReference type="Proteomes" id="UP000250235">
    <property type="component" value="Unassembled WGS sequence"/>
</dbReference>
<protein>
    <submittedName>
        <fullName evidence="2">Fanconi-associated nuclease 1</fullName>
    </submittedName>
</protein>
<evidence type="ECO:0000313" key="2">
    <source>
        <dbReference type="EMBL" id="KZV53010.1"/>
    </source>
</evidence>
<gene>
    <name evidence="2" type="ORF">F511_32498</name>
</gene>
<keyword evidence="3" id="KW-1185">Reference proteome</keyword>
<proteinExistence type="predicted"/>
<accession>A0A2Z7D1W8</accession>
<feature type="compositionally biased region" description="Basic and acidic residues" evidence="1">
    <location>
        <begin position="95"/>
        <end position="105"/>
    </location>
</feature>
<evidence type="ECO:0000256" key="1">
    <source>
        <dbReference type="SAM" id="MobiDB-lite"/>
    </source>
</evidence>
<name>A0A2Z7D1W8_9LAMI</name>
<reference evidence="2 3" key="1">
    <citation type="journal article" date="2015" name="Proc. Natl. Acad. Sci. U.S.A.">
        <title>The resurrection genome of Boea hygrometrica: A blueprint for survival of dehydration.</title>
        <authorList>
            <person name="Xiao L."/>
            <person name="Yang G."/>
            <person name="Zhang L."/>
            <person name="Yang X."/>
            <person name="Zhao S."/>
            <person name="Ji Z."/>
            <person name="Zhou Q."/>
            <person name="Hu M."/>
            <person name="Wang Y."/>
            <person name="Chen M."/>
            <person name="Xu Y."/>
            <person name="Jin H."/>
            <person name="Xiao X."/>
            <person name="Hu G."/>
            <person name="Bao F."/>
            <person name="Hu Y."/>
            <person name="Wan P."/>
            <person name="Li L."/>
            <person name="Deng X."/>
            <person name="Kuang T."/>
            <person name="Xiang C."/>
            <person name="Zhu J.K."/>
            <person name="Oliver M.J."/>
            <person name="He Y."/>
        </authorList>
    </citation>
    <scope>NUCLEOTIDE SEQUENCE [LARGE SCALE GENOMIC DNA]</scope>
    <source>
        <strain evidence="3">cv. XS01</strain>
    </source>
</reference>
<feature type="compositionally biased region" description="Basic and acidic residues" evidence="1">
    <location>
        <begin position="62"/>
        <end position="73"/>
    </location>
</feature>
<evidence type="ECO:0000313" key="3">
    <source>
        <dbReference type="Proteomes" id="UP000250235"/>
    </source>
</evidence>
<dbReference type="EMBL" id="KQ990566">
    <property type="protein sequence ID" value="KZV53010.1"/>
    <property type="molecule type" value="Genomic_DNA"/>
</dbReference>
<dbReference type="AlphaFoldDB" id="A0A2Z7D1W8"/>
<feature type="compositionally biased region" description="Acidic residues" evidence="1">
    <location>
        <begin position="84"/>
        <end position="94"/>
    </location>
</feature>
<organism evidence="2 3">
    <name type="scientific">Dorcoceras hygrometricum</name>
    <dbReference type="NCBI Taxonomy" id="472368"/>
    <lineage>
        <taxon>Eukaryota</taxon>
        <taxon>Viridiplantae</taxon>
        <taxon>Streptophyta</taxon>
        <taxon>Embryophyta</taxon>
        <taxon>Tracheophyta</taxon>
        <taxon>Spermatophyta</taxon>
        <taxon>Magnoliopsida</taxon>
        <taxon>eudicotyledons</taxon>
        <taxon>Gunneridae</taxon>
        <taxon>Pentapetalae</taxon>
        <taxon>asterids</taxon>
        <taxon>lamiids</taxon>
        <taxon>Lamiales</taxon>
        <taxon>Gesneriaceae</taxon>
        <taxon>Didymocarpoideae</taxon>
        <taxon>Trichosporeae</taxon>
        <taxon>Loxocarpinae</taxon>
        <taxon>Dorcoceras</taxon>
    </lineage>
</organism>